<dbReference type="InterPro" id="IPR007055">
    <property type="entry name" value="BON_dom"/>
</dbReference>
<dbReference type="CDD" id="cd04586">
    <property type="entry name" value="CBS_pair_BON_assoc"/>
    <property type="match status" value="1"/>
</dbReference>
<evidence type="ECO:0000256" key="1">
    <source>
        <dbReference type="ARBA" id="ARBA00023122"/>
    </source>
</evidence>
<dbReference type="PANTHER" id="PTHR43080">
    <property type="entry name" value="CBS DOMAIN-CONTAINING PROTEIN CBSX3, MITOCHONDRIAL"/>
    <property type="match status" value="1"/>
</dbReference>
<dbReference type="InterPro" id="IPR051257">
    <property type="entry name" value="Diverse_CBS-Domain"/>
</dbReference>
<organism evidence="5 6">
    <name type="scientific">Streptomyces albiaxialis</name>
    <dbReference type="NCBI Taxonomy" id="329523"/>
    <lineage>
        <taxon>Bacteria</taxon>
        <taxon>Bacillati</taxon>
        <taxon>Actinomycetota</taxon>
        <taxon>Actinomycetes</taxon>
        <taxon>Kitasatosporales</taxon>
        <taxon>Streptomycetaceae</taxon>
        <taxon>Streptomyces</taxon>
    </lineage>
</organism>
<dbReference type="EMBL" id="BAAAPE010000002">
    <property type="protein sequence ID" value="GAA2067201.1"/>
    <property type="molecule type" value="Genomic_DNA"/>
</dbReference>
<dbReference type="PROSITE" id="PS51371">
    <property type="entry name" value="CBS"/>
    <property type="match status" value="2"/>
</dbReference>
<reference evidence="6" key="1">
    <citation type="journal article" date="2019" name="Int. J. Syst. Evol. Microbiol.">
        <title>The Global Catalogue of Microorganisms (GCM) 10K type strain sequencing project: providing services to taxonomists for standard genome sequencing and annotation.</title>
        <authorList>
            <consortium name="The Broad Institute Genomics Platform"/>
            <consortium name="The Broad Institute Genome Sequencing Center for Infectious Disease"/>
            <person name="Wu L."/>
            <person name="Ma J."/>
        </authorList>
    </citation>
    <scope>NUCLEOTIDE SEQUENCE [LARGE SCALE GENOMIC DNA]</scope>
    <source>
        <strain evidence="6">JCM 15478</strain>
    </source>
</reference>
<feature type="domain" description="CBS" evidence="4">
    <location>
        <begin position="27"/>
        <end position="83"/>
    </location>
</feature>
<dbReference type="InterPro" id="IPR017080">
    <property type="entry name" value="UCP036990_CBS_BON"/>
</dbReference>
<keyword evidence="1 2" id="KW-0129">CBS domain</keyword>
<dbReference type="SMART" id="SM00116">
    <property type="entry name" value="CBS"/>
    <property type="match status" value="2"/>
</dbReference>
<evidence type="ECO:0000259" key="3">
    <source>
        <dbReference type="PROSITE" id="PS50914"/>
    </source>
</evidence>
<dbReference type="Pfam" id="PF00571">
    <property type="entry name" value="CBS"/>
    <property type="match status" value="2"/>
</dbReference>
<evidence type="ECO:0000313" key="5">
    <source>
        <dbReference type="EMBL" id="GAA2067201.1"/>
    </source>
</evidence>
<comment type="caution">
    <text evidence="5">The sequence shown here is derived from an EMBL/GenBank/DDBJ whole genome shotgun (WGS) entry which is preliminary data.</text>
</comment>
<feature type="domain" description="BON" evidence="3">
    <location>
        <begin position="175"/>
        <end position="244"/>
    </location>
</feature>
<evidence type="ECO:0000313" key="6">
    <source>
        <dbReference type="Proteomes" id="UP001500016"/>
    </source>
</evidence>
<keyword evidence="6" id="KW-1185">Reference proteome</keyword>
<evidence type="ECO:0000259" key="4">
    <source>
        <dbReference type="PROSITE" id="PS51371"/>
    </source>
</evidence>
<accession>A0ABP5HAK8</accession>
<sequence>MGEPLPAVSAHAREVSPVKHRRIENVMTHEVVHVQRWASFKRVARLLAEYRISGLPVTDAAGHVLGVVSEADLLARQADQEDRHRADIRRHGAPAWLRRLARGRAGRREAVKARAMTAGELMSAPAVTVRPGDTVTEAARTMARHGVKRLPVVGEDGRLTGIVTRHDLLRVFLRRDPEIAAEVANEVLVRTLWLARNALDITVEDGVVTLEGQLERRSEIPIALRMTEHVDGVVSVIDKLTYHIDDSDLPPTGPGLRDVDDTWMRKL</sequence>
<gene>
    <name evidence="5" type="ORF">GCM10009801_14340</name>
</gene>
<dbReference type="InterPro" id="IPR046342">
    <property type="entry name" value="CBS_dom_sf"/>
</dbReference>
<dbReference type="PROSITE" id="PS50914">
    <property type="entry name" value="BON"/>
    <property type="match status" value="1"/>
</dbReference>
<dbReference type="InterPro" id="IPR000644">
    <property type="entry name" value="CBS_dom"/>
</dbReference>
<dbReference type="Pfam" id="PF04972">
    <property type="entry name" value="BON"/>
    <property type="match status" value="1"/>
</dbReference>
<protein>
    <submittedName>
        <fullName evidence="5">CBS domain-containing protein</fullName>
    </submittedName>
</protein>
<dbReference type="PANTHER" id="PTHR43080:SF29">
    <property type="entry name" value="OS02G0818000 PROTEIN"/>
    <property type="match status" value="1"/>
</dbReference>
<dbReference type="Gene3D" id="3.10.580.10">
    <property type="entry name" value="CBS-domain"/>
    <property type="match status" value="1"/>
</dbReference>
<feature type="domain" description="CBS" evidence="4">
    <location>
        <begin position="122"/>
        <end position="178"/>
    </location>
</feature>
<dbReference type="Proteomes" id="UP001500016">
    <property type="component" value="Unassembled WGS sequence"/>
</dbReference>
<evidence type="ECO:0000256" key="2">
    <source>
        <dbReference type="PROSITE-ProRule" id="PRU00703"/>
    </source>
</evidence>
<dbReference type="SUPFAM" id="SSF54631">
    <property type="entry name" value="CBS-domain pair"/>
    <property type="match status" value="1"/>
</dbReference>
<dbReference type="Gene3D" id="3.30.1340.30">
    <property type="match status" value="1"/>
</dbReference>
<name>A0ABP5HAK8_9ACTN</name>
<proteinExistence type="predicted"/>
<dbReference type="PIRSF" id="PIRSF036990">
    <property type="entry name" value="UCP036990_CBS_BON"/>
    <property type="match status" value="1"/>
</dbReference>